<dbReference type="GO" id="GO:0005737">
    <property type="term" value="C:cytoplasm"/>
    <property type="evidence" value="ECO:0007669"/>
    <property type="project" value="UniProtKB-SubCell"/>
</dbReference>
<protein>
    <submittedName>
        <fullName evidence="8">PTS system, glucose-specific IIA component</fullName>
    </submittedName>
</protein>
<evidence type="ECO:0000313" key="9">
    <source>
        <dbReference type="Proteomes" id="UP000018877"/>
    </source>
</evidence>
<evidence type="ECO:0000256" key="1">
    <source>
        <dbReference type="ARBA" id="ARBA00004496"/>
    </source>
</evidence>
<evidence type="ECO:0000256" key="2">
    <source>
        <dbReference type="ARBA" id="ARBA00022448"/>
    </source>
</evidence>
<dbReference type="PROSITE" id="PS00371">
    <property type="entry name" value="PTS_EIIA_TYPE_1_HIS"/>
    <property type="match status" value="1"/>
</dbReference>
<gene>
    <name evidence="8" type="ORF">BAVI_03929</name>
</gene>
<dbReference type="AlphaFoldDB" id="A0AB94IT26"/>
<accession>A0AB94IT26</accession>
<keyword evidence="2" id="KW-0813">Transport</keyword>
<comment type="caution">
    <text evidence="8">The sequence shown here is derived from an EMBL/GenBank/DDBJ whole genome shotgun (WGS) entry which is preliminary data.</text>
</comment>
<keyword evidence="3" id="KW-0762">Sugar transport</keyword>
<dbReference type="Pfam" id="PF00358">
    <property type="entry name" value="PTS_EIIA_1"/>
    <property type="match status" value="1"/>
</dbReference>
<evidence type="ECO:0000256" key="3">
    <source>
        <dbReference type="ARBA" id="ARBA00022597"/>
    </source>
</evidence>
<dbReference type="RefSeq" id="WP_024027002.1">
    <property type="nucleotide sequence ID" value="NZ_ALAN01000026.1"/>
</dbReference>
<name>A0AB94IT26_9BACI</name>
<proteinExistence type="predicted"/>
<keyword evidence="6" id="KW-0418">Kinase</keyword>
<comment type="subcellular location">
    <subcellularLocation>
        <location evidence="1">Cytoplasm</location>
    </subcellularLocation>
</comment>
<dbReference type="NCBIfam" id="TIGR00830">
    <property type="entry name" value="PTBA"/>
    <property type="match status" value="1"/>
</dbReference>
<evidence type="ECO:0000256" key="6">
    <source>
        <dbReference type="ARBA" id="ARBA00022777"/>
    </source>
</evidence>
<dbReference type="GO" id="GO:0009401">
    <property type="term" value="P:phosphoenolpyruvate-dependent sugar phosphotransferase system"/>
    <property type="evidence" value="ECO:0007669"/>
    <property type="project" value="UniProtKB-KW"/>
</dbReference>
<dbReference type="PANTHER" id="PTHR45008">
    <property type="entry name" value="PTS SYSTEM GLUCOSE-SPECIFIC EIIA COMPONENT"/>
    <property type="match status" value="1"/>
</dbReference>
<dbReference type="Gene3D" id="2.70.70.10">
    <property type="entry name" value="Glucose Permease (Domain IIA)"/>
    <property type="match status" value="1"/>
</dbReference>
<dbReference type="EMBL" id="ALAN01000026">
    <property type="protein sequence ID" value="ETI70205.1"/>
    <property type="molecule type" value="Genomic_DNA"/>
</dbReference>
<keyword evidence="4" id="KW-0808">Transferase</keyword>
<dbReference type="PANTHER" id="PTHR45008:SF1">
    <property type="entry name" value="PTS SYSTEM GLUCOSE-SPECIFIC EIIA COMPONENT"/>
    <property type="match status" value="1"/>
</dbReference>
<dbReference type="FunFam" id="2.70.70.10:FF:000001">
    <property type="entry name" value="PTS system glucose-specific IIA component"/>
    <property type="match status" value="1"/>
</dbReference>
<dbReference type="InterPro" id="IPR001127">
    <property type="entry name" value="PTS_EIIA_1_perm"/>
</dbReference>
<evidence type="ECO:0000313" key="8">
    <source>
        <dbReference type="EMBL" id="ETI70205.1"/>
    </source>
</evidence>
<dbReference type="GO" id="GO:0016301">
    <property type="term" value="F:kinase activity"/>
    <property type="evidence" value="ECO:0007669"/>
    <property type="project" value="UniProtKB-KW"/>
</dbReference>
<dbReference type="Proteomes" id="UP000018877">
    <property type="component" value="Unassembled WGS sequence"/>
</dbReference>
<evidence type="ECO:0000256" key="4">
    <source>
        <dbReference type="ARBA" id="ARBA00022679"/>
    </source>
</evidence>
<dbReference type="InterPro" id="IPR011055">
    <property type="entry name" value="Dup_hybrid_motif"/>
</dbReference>
<organism evidence="8 9">
    <name type="scientific">Neobacillus vireti LMG 21834</name>
    <dbReference type="NCBI Taxonomy" id="1131730"/>
    <lineage>
        <taxon>Bacteria</taxon>
        <taxon>Bacillati</taxon>
        <taxon>Bacillota</taxon>
        <taxon>Bacilli</taxon>
        <taxon>Bacillales</taxon>
        <taxon>Bacillaceae</taxon>
        <taxon>Neobacillus</taxon>
    </lineage>
</organism>
<dbReference type="PROSITE" id="PS51093">
    <property type="entry name" value="PTS_EIIA_TYPE_1"/>
    <property type="match status" value="1"/>
</dbReference>
<reference evidence="8 9" key="1">
    <citation type="journal article" date="2014" name="Environ. Microbiol.">
        <title>The nitrate-ammonifying and nosZ-carrying bacterium Bacillus vireti is a potent source and sink for nitric and nitrous oxide under high nitrate conditions.</title>
        <authorList>
            <person name="Mania D."/>
            <person name="Heylen K."/>
            <person name="van Spanning R.J."/>
            <person name="Frostegard A."/>
        </authorList>
    </citation>
    <scope>NUCLEOTIDE SEQUENCE [LARGE SCALE GENOMIC DNA]</scope>
    <source>
        <strain evidence="8 9">LMG 21834</strain>
    </source>
</reference>
<keyword evidence="9" id="KW-1185">Reference proteome</keyword>
<sequence>MFKKLFGLTSTKKQETILAPVTGRLVPIEEVPDPTFAEKMLGDGIAIVPSEGMVVAPVDGEVISIFPTKHAIGLKTKQGLEILIHIGLDTVNMQGEGFEAFVEIGDKVAAGTKLISFSIELIKEKATNIITPVVITNSEILKELHHGDISEVISGKTEIMNMELK</sequence>
<evidence type="ECO:0000256" key="5">
    <source>
        <dbReference type="ARBA" id="ARBA00022683"/>
    </source>
</evidence>
<keyword evidence="5" id="KW-0598">Phosphotransferase system</keyword>
<dbReference type="SUPFAM" id="SSF51261">
    <property type="entry name" value="Duplicated hybrid motif"/>
    <property type="match status" value="1"/>
</dbReference>
<dbReference type="InterPro" id="IPR050890">
    <property type="entry name" value="PTS_EIIA_component"/>
</dbReference>
<evidence type="ECO:0000259" key="7">
    <source>
        <dbReference type="PROSITE" id="PS51093"/>
    </source>
</evidence>
<feature type="domain" description="PTS EIIA type-1" evidence="7">
    <location>
        <begin position="33"/>
        <end position="137"/>
    </location>
</feature>